<feature type="domain" description="AN1-type" evidence="7">
    <location>
        <begin position="22"/>
        <end position="70"/>
    </location>
</feature>
<dbReference type="Pfam" id="PF25403">
    <property type="entry name" value="zf-C2H2_ZFAND2"/>
    <property type="match status" value="1"/>
</dbReference>
<dbReference type="AlphaFoldDB" id="A0A8K0NQE7"/>
<evidence type="ECO:0000256" key="5">
    <source>
        <dbReference type="PROSITE-ProRule" id="PRU00449"/>
    </source>
</evidence>
<feature type="domain" description="AN1-type" evidence="7">
    <location>
        <begin position="119"/>
        <end position="167"/>
    </location>
</feature>
<feature type="compositionally biased region" description="Low complexity" evidence="6">
    <location>
        <begin position="160"/>
        <end position="169"/>
    </location>
</feature>
<evidence type="ECO:0000313" key="9">
    <source>
        <dbReference type="Proteomes" id="UP000812966"/>
    </source>
</evidence>
<keyword evidence="9" id="KW-1185">Reference proteome</keyword>
<dbReference type="Gene3D" id="4.10.1110.10">
    <property type="entry name" value="AN1-like Zinc finger"/>
    <property type="match status" value="2"/>
</dbReference>
<dbReference type="GO" id="GO:0005737">
    <property type="term" value="C:cytoplasm"/>
    <property type="evidence" value="ECO:0007669"/>
    <property type="project" value="TreeGrafter"/>
</dbReference>
<evidence type="ECO:0000259" key="7">
    <source>
        <dbReference type="PROSITE" id="PS51039"/>
    </source>
</evidence>
<evidence type="ECO:0000256" key="6">
    <source>
        <dbReference type="SAM" id="MobiDB-lite"/>
    </source>
</evidence>
<dbReference type="SMART" id="SM00154">
    <property type="entry name" value="ZnF_AN1"/>
    <property type="match status" value="2"/>
</dbReference>
<feature type="region of interest" description="Disordered" evidence="6">
    <location>
        <begin position="159"/>
        <end position="185"/>
    </location>
</feature>
<dbReference type="EMBL" id="JABELV010000059">
    <property type="protein sequence ID" value="KAG7544323.1"/>
    <property type="molecule type" value="Genomic_DNA"/>
</dbReference>
<comment type="caution">
    <text evidence="8">The sequence shown here is derived from an EMBL/GenBank/DDBJ whole genome shotgun (WGS) entry which is preliminary data.</text>
</comment>
<dbReference type="Pfam" id="PF01428">
    <property type="entry name" value="zf-AN1"/>
    <property type="match status" value="2"/>
</dbReference>
<feature type="region of interest" description="Disordered" evidence="6">
    <location>
        <begin position="262"/>
        <end position="292"/>
    </location>
</feature>
<evidence type="ECO:0000256" key="2">
    <source>
        <dbReference type="ARBA" id="ARBA00022737"/>
    </source>
</evidence>
<keyword evidence="2" id="KW-0677">Repeat</keyword>
<feature type="compositionally biased region" description="Polar residues" evidence="6">
    <location>
        <begin position="213"/>
        <end position="243"/>
    </location>
</feature>
<evidence type="ECO:0000256" key="4">
    <source>
        <dbReference type="ARBA" id="ARBA00022833"/>
    </source>
</evidence>
<dbReference type="GO" id="GO:0008270">
    <property type="term" value="F:zinc ion binding"/>
    <property type="evidence" value="ECO:0007669"/>
    <property type="project" value="UniProtKB-KW"/>
</dbReference>
<reference evidence="8" key="1">
    <citation type="submission" date="2020-04" db="EMBL/GenBank/DDBJ databases">
        <title>Analysis of mating type loci in Filobasidium floriforme.</title>
        <authorList>
            <person name="Nowrousian M."/>
        </authorList>
    </citation>
    <scope>NUCLEOTIDE SEQUENCE</scope>
    <source>
        <strain evidence="8">CBS 6242</strain>
    </source>
</reference>
<name>A0A8K0NQE7_9TREE</name>
<dbReference type="InterPro" id="IPR035896">
    <property type="entry name" value="AN1-like_Znf"/>
</dbReference>
<organism evidence="8 9">
    <name type="scientific">Filobasidium floriforme</name>
    <dbReference type="NCBI Taxonomy" id="5210"/>
    <lineage>
        <taxon>Eukaryota</taxon>
        <taxon>Fungi</taxon>
        <taxon>Dikarya</taxon>
        <taxon>Basidiomycota</taxon>
        <taxon>Agaricomycotina</taxon>
        <taxon>Tremellomycetes</taxon>
        <taxon>Filobasidiales</taxon>
        <taxon>Filobasidiaceae</taxon>
        <taxon>Filobasidium</taxon>
    </lineage>
</organism>
<keyword evidence="4" id="KW-0862">Zinc</keyword>
<evidence type="ECO:0000256" key="1">
    <source>
        <dbReference type="ARBA" id="ARBA00022723"/>
    </source>
</evidence>
<dbReference type="OrthoDB" id="431929at2759"/>
<keyword evidence="1" id="KW-0479">Metal-binding</keyword>
<protein>
    <recommendedName>
        <fullName evidence="7">AN1-type domain-containing protein</fullName>
    </recommendedName>
</protein>
<dbReference type="InterPro" id="IPR057357">
    <property type="entry name" value="Znf-C2H2_ZFAND2A/B"/>
</dbReference>
<dbReference type="Proteomes" id="UP000812966">
    <property type="component" value="Unassembled WGS sequence"/>
</dbReference>
<accession>A0A8K0NQE7</accession>
<sequence length="365" mass="39200">MATTRIETASPSGSRRTSDEMLFIGQRCSHDACNLVDFLPLKCQYCHQPFCGSHFSLSTHTCPNRPPEYTLNRVAPLCPLCSTPISALPGEDPNIPMERHIGSECRGKEERKDELRRKREKGEVCWKKGCGKVLFAKIRCEACKHDFCAPHRYPNQHVCPSLSSSSSSTTPPPTAKQSQLDSKLAGVNSSNPLLAKLRAKQAGGNAAASSSSIKPGTTNTKSPAISTATSSNTKAGVSSNSLTHLPFGARRDAALAAMKRLGQSSNTTSTNDSSSSTSAAGVGKPIGSGEDKMDMASMKRKFQLGPSTTDKQAAAELASIFKSLENRHKKGLLNETEKVRYAEMCAEKEKARRMGGSKEGDCVIC</sequence>
<keyword evidence="3 5" id="KW-0863">Zinc-finger</keyword>
<gene>
    <name evidence="8" type="ORF">FFLO_03284</name>
</gene>
<feature type="compositionally biased region" description="Polar residues" evidence="6">
    <location>
        <begin position="175"/>
        <end position="185"/>
    </location>
</feature>
<feature type="compositionally biased region" description="Low complexity" evidence="6">
    <location>
        <begin position="264"/>
        <end position="278"/>
    </location>
</feature>
<proteinExistence type="predicted"/>
<dbReference type="PANTHER" id="PTHR14677:SF40">
    <property type="entry name" value="CDC48-ASSOCIATED UBIQUITIN-LIKE_ZINC FINGER PROTEIN 1"/>
    <property type="match status" value="1"/>
</dbReference>
<dbReference type="SUPFAM" id="SSF118310">
    <property type="entry name" value="AN1-like Zinc finger"/>
    <property type="match status" value="2"/>
</dbReference>
<evidence type="ECO:0000256" key="3">
    <source>
        <dbReference type="ARBA" id="ARBA00022771"/>
    </source>
</evidence>
<feature type="region of interest" description="Disordered" evidence="6">
    <location>
        <begin position="199"/>
        <end position="244"/>
    </location>
</feature>
<evidence type="ECO:0000313" key="8">
    <source>
        <dbReference type="EMBL" id="KAG7544323.1"/>
    </source>
</evidence>
<dbReference type="PANTHER" id="PTHR14677">
    <property type="entry name" value="ARSENITE INDUCUBLE RNA ASSOCIATED PROTEIN AIP-1-RELATED"/>
    <property type="match status" value="1"/>
</dbReference>
<dbReference type="PROSITE" id="PS51039">
    <property type="entry name" value="ZF_AN1"/>
    <property type="match status" value="2"/>
</dbReference>
<feature type="compositionally biased region" description="Low complexity" evidence="6">
    <location>
        <begin position="202"/>
        <end position="212"/>
    </location>
</feature>
<dbReference type="InterPro" id="IPR000058">
    <property type="entry name" value="Znf_AN1"/>
</dbReference>